<dbReference type="InterPro" id="IPR023214">
    <property type="entry name" value="HAD_sf"/>
</dbReference>
<protein>
    <submittedName>
        <fullName evidence="1">Haloacid dehalogenase-like hydrolase superfamily isoform 1</fullName>
    </submittedName>
</protein>
<name>A0A2P6U461_CHLSO</name>
<keyword evidence="2" id="KW-1185">Reference proteome</keyword>
<dbReference type="GO" id="GO:0009507">
    <property type="term" value="C:chloroplast"/>
    <property type="evidence" value="ECO:0007669"/>
    <property type="project" value="TreeGrafter"/>
</dbReference>
<gene>
    <name evidence="1" type="ORF">C2E21_0154</name>
</gene>
<dbReference type="SUPFAM" id="SSF56784">
    <property type="entry name" value="HAD-like"/>
    <property type="match status" value="1"/>
</dbReference>
<sequence length="323" mass="33974">MSAQAAVALGSLQQLPDTYRGALLDQFGVLHDGEKPYPGAIDAVSQLAERGMRLMIISNSSRRSAGALRNLERMGFDVSAFCGVVTSGEVTHRHLSERPDAWWQGLGRRCLHFTWGQRGAISLEGLGLEVTADPQQAEFVLAHGTEAVGSSTDGSAAQPCSLDGMRALLEQCAPRRLPLVVANPDVVTVAGSELRPMPGTLARHYSSLGGEVVLMGKPAPVIYREALAQLQLPAEQVVAIGDSLEHDIGGAQAAGVASVFVLGGIHAEDVQLAAAQADSQQQQQQGPDGTAAAGGYAWSQEQLAAVCAEYGAAPTFVLPYFRH</sequence>
<dbReference type="InterPro" id="IPR006357">
    <property type="entry name" value="HAD-SF_hydro_IIA"/>
</dbReference>
<dbReference type="STRING" id="3076.A0A2P6U461"/>
<dbReference type="Proteomes" id="UP000239899">
    <property type="component" value="Unassembled WGS sequence"/>
</dbReference>
<dbReference type="PANTHER" id="PTHR19288">
    <property type="entry name" value="4-NITROPHENYLPHOSPHATASE-RELATED"/>
    <property type="match status" value="1"/>
</dbReference>
<dbReference type="InterPro" id="IPR036412">
    <property type="entry name" value="HAD-like_sf"/>
</dbReference>
<reference evidence="1 2" key="1">
    <citation type="journal article" date="2018" name="Plant J.">
        <title>Genome sequences of Chlorella sorokiniana UTEX 1602 and Micractinium conductrix SAG 241.80: implications to maltose excretion by a green alga.</title>
        <authorList>
            <person name="Arriola M.B."/>
            <person name="Velmurugan N."/>
            <person name="Zhang Y."/>
            <person name="Plunkett M.H."/>
            <person name="Hondzo H."/>
            <person name="Barney B.M."/>
        </authorList>
    </citation>
    <scope>NUCLEOTIDE SEQUENCE [LARGE SCALE GENOMIC DNA]</scope>
    <source>
        <strain evidence="2">UTEX 1602</strain>
    </source>
</reference>
<dbReference type="GO" id="GO:0016791">
    <property type="term" value="F:phosphatase activity"/>
    <property type="evidence" value="ECO:0007669"/>
    <property type="project" value="TreeGrafter"/>
</dbReference>
<comment type="caution">
    <text evidence="1">The sequence shown here is derived from an EMBL/GenBank/DDBJ whole genome shotgun (WGS) entry which is preliminary data.</text>
</comment>
<evidence type="ECO:0000313" key="1">
    <source>
        <dbReference type="EMBL" id="PRW61092.1"/>
    </source>
</evidence>
<dbReference type="NCBIfam" id="TIGR01459">
    <property type="entry name" value="HAD-SF-IIA-hyp4"/>
    <property type="match status" value="1"/>
</dbReference>
<organism evidence="1 2">
    <name type="scientific">Chlorella sorokiniana</name>
    <name type="common">Freshwater green alga</name>
    <dbReference type="NCBI Taxonomy" id="3076"/>
    <lineage>
        <taxon>Eukaryota</taxon>
        <taxon>Viridiplantae</taxon>
        <taxon>Chlorophyta</taxon>
        <taxon>core chlorophytes</taxon>
        <taxon>Trebouxiophyceae</taxon>
        <taxon>Chlorellales</taxon>
        <taxon>Chlorellaceae</taxon>
        <taxon>Chlorella clade</taxon>
        <taxon>Chlorella</taxon>
    </lineage>
</organism>
<proteinExistence type="predicted"/>
<evidence type="ECO:0000313" key="2">
    <source>
        <dbReference type="Proteomes" id="UP000239899"/>
    </source>
</evidence>
<dbReference type="AlphaFoldDB" id="A0A2P6U461"/>
<dbReference type="InterPro" id="IPR006356">
    <property type="entry name" value="HAD-SF_hydro_IIA_hyp3"/>
</dbReference>
<dbReference type="PANTHER" id="PTHR19288:SF90">
    <property type="entry name" value="OS08G0542600 PROTEIN"/>
    <property type="match status" value="1"/>
</dbReference>
<accession>A0A2P6U461</accession>
<dbReference type="Pfam" id="PF13344">
    <property type="entry name" value="Hydrolase_6"/>
    <property type="match status" value="1"/>
</dbReference>
<dbReference type="EMBL" id="LHPG02000001">
    <property type="protein sequence ID" value="PRW61092.1"/>
    <property type="molecule type" value="Genomic_DNA"/>
</dbReference>
<dbReference type="OrthoDB" id="426235at2759"/>
<dbReference type="Gene3D" id="3.40.50.1000">
    <property type="entry name" value="HAD superfamily/HAD-like"/>
    <property type="match status" value="2"/>
</dbReference>
<dbReference type="Pfam" id="PF13242">
    <property type="entry name" value="Hydrolase_like"/>
    <property type="match status" value="1"/>
</dbReference>